<evidence type="ECO:0000256" key="6">
    <source>
        <dbReference type="PIRSR" id="PIRSR001365-2"/>
    </source>
</evidence>
<dbReference type="SUPFAM" id="SSF51569">
    <property type="entry name" value="Aldolase"/>
    <property type="match status" value="1"/>
</dbReference>
<dbReference type="PRINTS" id="PR00146">
    <property type="entry name" value="DHPICSNTHASE"/>
</dbReference>
<organism evidence="7 8">
    <name type="scientific">Peptoniphilus porci</name>
    <dbReference type="NCBI Taxonomy" id="2652280"/>
    <lineage>
        <taxon>Bacteria</taxon>
        <taxon>Bacillati</taxon>
        <taxon>Bacillota</taxon>
        <taxon>Tissierellia</taxon>
        <taxon>Tissierellales</taxon>
        <taxon>Peptoniphilaceae</taxon>
        <taxon>Peptoniphilus</taxon>
    </lineage>
</organism>
<dbReference type="Proteomes" id="UP000187166">
    <property type="component" value="Unassembled WGS sequence"/>
</dbReference>
<name>A0A1U7LYT3_9FIRM</name>
<dbReference type="Pfam" id="PF00701">
    <property type="entry name" value="DHDPS"/>
    <property type="match status" value="1"/>
</dbReference>
<evidence type="ECO:0000313" key="8">
    <source>
        <dbReference type="Proteomes" id="UP000187166"/>
    </source>
</evidence>
<protein>
    <submittedName>
        <fullName evidence="7">Dihydrodipicolinate synthase family protein</fullName>
    </submittedName>
</protein>
<dbReference type="InterPro" id="IPR013785">
    <property type="entry name" value="Aldolase_TIM"/>
</dbReference>
<dbReference type="EMBL" id="MJIH01000001">
    <property type="protein sequence ID" value="OLR64575.1"/>
    <property type="molecule type" value="Genomic_DNA"/>
</dbReference>
<dbReference type="GO" id="GO:0044281">
    <property type="term" value="P:small molecule metabolic process"/>
    <property type="evidence" value="ECO:0007669"/>
    <property type="project" value="UniProtKB-ARBA"/>
</dbReference>
<dbReference type="InterPro" id="IPR020625">
    <property type="entry name" value="Schiff_base-form_aldolases_AS"/>
</dbReference>
<keyword evidence="2 4" id="KW-0456">Lyase</keyword>
<dbReference type="PANTHER" id="PTHR12128">
    <property type="entry name" value="DIHYDRODIPICOLINATE SYNTHASE"/>
    <property type="match status" value="1"/>
</dbReference>
<evidence type="ECO:0000256" key="1">
    <source>
        <dbReference type="ARBA" id="ARBA00007592"/>
    </source>
</evidence>
<keyword evidence="3" id="KW-0704">Schiff base</keyword>
<dbReference type="PIRSF" id="PIRSF001365">
    <property type="entry name" value="DHDPS"/>
    <property type="match status" value="1"/>
</dbReference>
<dbReference type="STRING" id="1465756.BIV18_03015"/>
<sequence length="299" mass="33988">MCEIIVPVVTIFDENEKPDFEENKKVIDFLIEGGVDGILVLGSTGEFTVLDYEDKLQFAKDYYEYTKGRVDLYFGSNCASFEDTVKLSNEAIKIGYKGVMVMGPYYFAMDDEKIFIYYNELAKKVKGNVYIYNFPARSGYSVSGEVYAKLIEENSNIVGLKDSVADPIHTNKLLRATEGHRTKVYSGFDDQFLYNLSTGGSGCIGALSNLVPEIWSDLVKSTKEENFDRVYKLSNLIHKLMPLYDLDSNFSHLFKRLMAVRGVDISPKSIFPYNQLSDEVFESGKSILEKVIKEYEEIK</sequence>
<evidence type="ECO:0000256" key="3">
    <source>
        <dbReference type="ARBA" id="ARBA00023270"/>
    </source>
</evidence>
<feature type="active site" description="Schiff-base intermediate with substrate" evidence="5">
    <location>
        <position position="161"/>
    </location>
</feature>
<comment type="caution">
    <text evidence="7">The sequence shown here is derived from an EMBL/GenBank/DDBJ whole genome shotgun (WGS) entry which is preliminary data.</text>
</comment>
<comment type="similarity">
    <text evidence="1 4">Belongs to the DapA family.</text>
</comment>
<proteinExistence type="inferred from homology"/>
<dbReference type="InterPro" id="IPR002220">
    <property type="entry name" value="DapA-like"/>
</dbReference>
<feature type="active site" description="Proton donor/acceptor" evidence="5">
    <location>
        <position position="132"/>
    </location>
</feature>
<dbReference type="Gene3D" id="3.20.20.70">
    <property type="entry name" value="Aldolase class I"/>
    <property type="match status" value="1"/>
</dbReference>
<evidence type="ECO:0000313" key="7">
    <source>
        <dbReference type="EMBL" id="OLR64575.1"/>
    </source>
</evidence>
<dbReference type="PANTHER" id="PTHR12128:SF66">
    <property type="entry name" value="4-HYDROXY-2-OXOGLUTARATE ALDOLASE, MITOCHONDRIAL"/>
    <property type="match status" value="1"/>
</dbReference>
<dbReference type="AlphaFoldDB" id="A0A1U7LYT3"/>
<evidence type="ECO:0000256" key="2">
    <source>
        <dbReference type="ARBA" id="ARBA00023239"/>
    </source>
</evidence>
<feature type="binding site" evidence="6">
    <location>
        <position position="44"/>
    </location>
    <ligand>
        <name>pyruvate</name>
        <dbReference type="ChEBI" id="CHEBI:15361"/>
    </ligand>
</feature>
<dbReference type="SMART" id="SM01130">
    <property type="entry name" value="DHDPS"/>
    <property type="match status" value="1"/>
</dbReference>
<evidence type="ECO:0000256" key="5">
    <source>
        <dbReference type="PIRSR" id="PIRSR001365-1"/>
    </source>
</evidence>
<reference evidence="7 8" key="1">
    <citation type="journal article" date="2016" name="Appl. Environ. Microbiol.">
        <title>Function and Phylogeny of Bacterial Butyryl Coenzyme A:Acetate Transferases and Their Diversity in the Proximal Colon of Swine.</title>
        <authorList>
            <person name="Trachsel J."/>
            <person name="Bayles D.O."/>
            <person name="Looft T."/>
            <person name="Levine U.Y."/>
            <person name="Allen H.K."/>
        </authorList>
    </citation>
    <scope>NUCLEOTIDE SEQUENCE [LARGE SCALE GENOMIC DNA]</scope>
    <source>
        <strain evidence="7 8">35-6-1</strain>
    </source>
</reference>
<dbReference type="PROSITE" id="PS00666">
    <property type="entry name" value="DHDPS_2"/>
    <property type="match status" value="1"/>
</dbReference>
<dbReference type="GO" id="GO:0008840">
    <property type="term" value="F:4-hydroxy-tetrahydrodipicolinate synthase activity"/>
    <property type="evidence" value="ECO:0007669"/>
    <property type="project" value="TreeGrafter"/>
</dbReference>
<dbReference type="CDD" id="cd00408">
    <property type="entry name" value="DHDPS-like"/>
    <property type="match status" value="1"/>
</dbReference>
<feature type="binding site" evidence="6">
    <location>
        <position position="204"/>
    </location>
    <ligand>
        <name>pyruvate</name>
        <dbReference type="ChEBI" id="CHEBI:15361"/>
    </ligand>
</feature>
<accession>A0A1U7LYT3</accession>
<evidence type="ECO:0000256" key="4">
    <source>
        <dbReference type="PIRNR" id="PIRNR001365"/>
    </source>
</evidence>
<gene>
    <name evidence="7" type="ORF">BIV18_03015</name>
</gene>
<keyword evidence="8" id="KW-1185">Reference proteome</keyword>